<dbReference type="InterPro" id="IPR029021">
    <property type="entry name" value="Prot-tyrosine_phosphatase-like"/>
</dbReference>
<dbReference type="Pfam" id="PF13350">
    <property type="entry name" value="Y_phosphatase3"/>
    <property type="match status" value="1"/>
</dbReference>
<protein>
    <submittedName>
        <fullName evidence="3">Tyrosine-protein phosphatase</fullName>
    </submittedName>
</protein>
<dbReference type="Proteomes" id="UP001058290">
    <property type="component" value="Chromosome"/>
</dbReference>
<evidence type="ECO:0000313" key="4">
    <source>
        <dbReference type="Proteomes" id="UP001058290"/>
    </source>
</evidence>
<organism evidence="3 4">
    <name type="scientific">Comamonas squillarum</name>
    <dbReference type="NCBI Taxonomy" id="2977320"/>
    <lineage>
        <taxon>Bacteria</taxon>
        <taxon>Pseudomonadati</taxon>
        <taxon>Pseudomonadota</taxon>
        <taxon>Betaproteobacteria</taxon>
        <taxon>Burkholderiales</taxon>
        <taxon>Comamonadaceae</taxon>
        <taxon>Comamonas</taxon>
    </lineage>
</organism>
<evidence type="ECO:0000256" key="2">
    <source>
        <dbReference type="SAM" id="MobiDB-lite"/>
    </source>
</evidence>
<evidence type="ECO:0000313" key="3">
    <source>
        <dbReference type="EMBL" id="UXC17517.1"/>
    </source>
</evidence>
<proteinExistence type="inferred from homology"/>
<dbReference type="RefSeq" id="WP_116926193.1">
    <property type="nucleotide sequence ID" value="NZ_CP104377.1"/>
</dbReference>
<keyword evidence="4" id="KW-1185">Reference proteome</keyword>
<evidence type="ECO:0000256" key="1">
    <source>
        <dbReference type="ARBA" id="ARBA00009580"/>
    </source>
</evidence>
<accession>A0ABY5ZU60</accession>
<dbReference type="PROSITE" id="PS00383">
    <property type="entry name" value="TYR_PHOSPHATASE_1"/>
    <property type="match status" value="1"/>
</dbReference>
<name>A0ABY5ZU60_9BURK</name>
<dbReference type="PANTHER" id="PTHR31126:SF1">
    <property type="entry name" value="TYROSINE SPECIFIC PROTEIN PHOSPHATASES DOMAIN-CONTAINING PROTEIN"/>
    <property type="match status" value="1"/>
</dbReference>
<gene>
    <name evidence="3" type="ORF">N4T19_17695</name>
</gene>
<dbReference type="Gene3D" id="3.90.190.10">
    <property type="entry name" value="Protein tyrosine phosphatase superfamily"/>
    <property type="match status" value="1"/>
</dbReference>
<dbReference type="SUPFAM" id="SSF52799">
    <property type="entry name" value="(Phosphotyrosine protein) phosphatases II"/>
    <property type="match status" value="1"/>
</dbReference>
<reference evidence="3" key="1">
    <citation type="submission" date="2022-09" db="EMBL/GenBank/DDBJ databases">
        <title>Bacterial diversity in gut of crayfish and pufferfish.</title>
        <authorList>
            <person name="Huang Y."/>
        </authorList>
    </citation>
    <scope>NUCLEOTIDE SEQUENCE</scope>
    <source>
        <strain evidence="3">PR12</strain>
    </source>
</reference>
<dbReference type="InterPro" id="IPR026893">
    <property type="entry name" value="Tyr/Ser_Pase_IphP-type"/>
</dbReference>
<dbReference type="EMBL" id="CP104377">
    <property type="protein sequence ID" value="UXC17517.1"/>
    <property type="molecule type" value="Genomic_DNA"/>
</dbReference>
<dbReference type="PANTHER" id="PTHR31126">
    <property type="entry name" value="TYROSINE-PROTEIN PHOSPHATASE"/>
    <property type="match status" value="1"/>
</dbReference>
<feature type="compositionally biased region" description="Polar residues" evidence="2">
    <location>
        <begin position="9"/>
        <end position="18"/>
    </location>
</feature>
<feature type="region of interest" description="Disordered" evidence="2">
    <location>
        <begin position="1"/>
        <end position="23"/>
    </location>
</feature>
<sequence>MPIQAESAPITSEATPQAHSRHLPLAGTTNFRDLGGYQGLDGRTVRWRKLFRSDHLALLSPESQLQLLRELGVARSADFRGQREQTVDHYAIDGLQHHSLAIEPTLVQRAFSLMQQGQRLTPDHTVVLMQDTYRSFIHDNAAPFAQFFEMLLDSDAPIVFHCTAGKDRTGWAATLLLTTLGVPQDVVLQDYLLTNDYYHRPAEAVAAAAHIPEEVLQVLWRVQEPFLTAAIEPVLQDYGSIPNYVEKVLGVDAKAQQKLAQMYLE</sequence>
<comment type="similarity">
    <text evidence="1">Belongs to the protein-tyrosine phosphatase family.</text>
</comment>
<dbReference type="InterPro" id="IPR016130">
    <property type="entry name" value="Tyr_Pase_AS"/>
</dbReference>